<dbReference type="Gene3D" id="3.40.50.10190">
    <property type="entry name" value="BRCT domain"/>
    <property type="match status" value="2"/>
</dbReference>
<dbReference type="InParanoid" id="F4P6D5"/>
<dbReference type="SUPFAM" id="SSF49879">
    <property type="entry name" value="SMAD/FHA domain"/>
    <property type="match status" value="1"/>
</dbReference>
<reference evidence="6 7" key="1">
    <citation type="submission" date="2009-12" db="EMBL/GenBank/DDBJ databases">
        <title>The draft genome of Batrachochytrium dendrobatidis.</title>
        <authorList>
            <consortium name="US DOE Joint Genome Institute (JGI-PGF)"/>
            <person name="Kuo A."/>
            <person name="Salamov A."/>
            <person name="Schmutz J."/>
            <person name="Lucas S."/>
            <person name="Pitluck S."/>
            <person name="Rosenblum E."/>
            <person name="Stajich J."/>
            <person name="Eisen M."/>
            <person name="Grigoriev I.V."/>
        </authorList>
    </citation>
    <scope>NUCLEOTIDE SEQUENCE [LARGE SCALE GENOMIC DNA]</scope>
    <source>
        <strain evidence="7">JAM81 / FGSC 10211</strain>
    </source>
</reference>
<dbReference type="GO" id="GO:0006974">
    <property type="term" value="P:DNA damage response"/>
    <property type="evidence" value="ECO:0007669"/>
    <property type="project" value="UniProtKB-KW"/>
</dbReference>
<dbReference type="InterPro" id="IPR051579">
    <property type="entry name" value="DDR_Transcriptional_Reg"/>
</dbReference>
<evidence type="ECO:0000256" key="1">
    <source>
        <dbReference type="ARBA" id="ARBA00004123"/>
    </source>
</evidence>
<protein>
    <recommendedName>
        <fullName evidence="5">BRCT domain-containing protein</fullName>
    </recommendedName>
</protein>
<keyword evidence="2" id="KW-0227">DNA damage</keyword>
<evidence type="ECO:0000256" key="3">
    <source>
        <dbReference type="ARBA" id="ARBA00023242"/>
    </source>
</evidence>
<dbReference type="Pfam" id="PF16589">
    <property type="entry name" value="BRCT_2"/>
    <property type="match status" value="1"/>
</dbReference>
<comment type="subcellular location">
    <subcellularLocation>
        <location evidence="1">Nucleus</location>
    </subcellularLocation>
</comment>
<dbReference type="InterPro" id="IPR008984">
    <property type="entry name" value="SMAD_FHA_dom_sf"/>
</dbReference>
<feature type="domain" description="BRCT" evidence="5">
    <location>
        <begin position="575"/>
        <end position="654"/>
    </location>
</feature>
<organism evidence="6 7">
    <name type="scientific">Batrachochytrium dendrobatidis (strain JAM81 / FGSC 10211)</name>
    <name type="common">Frog chytrid fungus</name>
    <dbReference type="NCBI Taxonomy" id="684364"/>
    <lineage>
        <taxon>Eukaryota</taxon>
        <taxon>Fungi</taxon>
        <taxon>Fungi incertae sedis</taxon>
        <taxon>Chytridiomycota</taxon>
        <taxon>Chytridiomycota incertae sedis</taxon>
        <taxon>Chytridiomycetes</taxon>
        <taxon>Rhizophydiales</taxon>
        <taxon>Rhizophydiales incertae sedis</taxon>
        <taxon>Batrachochytrium</taxon>
    </lineage>
</organism>
<dbReference type="Gene3D" id="2.60.200.20">
    <property type="match status" value="1"/>
</dbReference>
<dbReference type="OrthoDB" id="342264at2759"/>
<dbReference type="GO" id="GO:0035861">
    <property type="term" value="C:site of double-strand break"/>
    <property type="evidence" value="ECO:0000318"/>
    <property type="project" value="GO_Central"/>
</dbReference>
<dbReference type="CDD" id="cd18432">
    <property type="entry name" value="BRCT_PAXIP1_rpt6_like"/>
    <property type="match status" value="1"/>
</dbReference>
<evidence type="ECO:0000313" key="6">
    <source>
        <dbReference type="EMBL" id="EGF79330.1"/>
    </source>
</evidence>
<evidence type="ECO:0000259" key="5">
    <source>
        <dbReference type="PROSITE" id="PS50172"/>
    </source>
</evidence>
<dbReference type="HOGENOM" id="CLU_303467_0_0_1"/>
<evidence type="ECO:0000313" key="7">
    <source>
        <dbReference type="Proteomes" id="UP000007241"/>
    </source>
</evidence>
<dbReference type="Pfam" id="PF16770">
    <property type="entry name" value="RTT107_BRCT_5"/>
    <property type="match status" value="1"/>
</dbReference>
<dbReference type="InterPro" id="IPR036420">
    <property type="entry name" value="BRCT_dom_sf"/>
</dbReference>
<dbReference type="SMART" id="SM00292">
    <property type="entry name" value="BRCT"/>
    <property type="match status" value="2"/>
</dbReference>
<gene>
    <name evidence="6" type="ORF">BATDEDRAFT_26036</name>
</gene>
<dbReference type="GO" id="GO:0005634">
    <property type="term" value="C:nucleus"/>
    <property type="evidence" value="ECO:0000318"/>
    <property type="project" value="GO_Central"/>
</dbReference>
<feature type="region of interest" description="Disordered" evidence="4">
    <location>
        <begin position="363"/>
        <end position="397"/>
    </location>
</feature>
<proteinExistence type="predicted"/>
<dbReference type="STRING" id="684364.F4P6D5"/>
<dbReference type="InterPro" id="IPR001357">
    <property type="entry name" value="BRCT_dom"/>
</dbReference>
<feature type="compositionally biased region" description="Basic residues" evidence="4">
    <location>
        <begin position="459"/>
        <end position="469"/>
    </location>
</feature>
<feature type="compositionally biased region" description="Polar residues" evidence="4">
    <location>
        <begin position="888"/>
        <end position="901"/>
    </location>
</feature>
<evidence type="ECO:0000256" key="2">
    <source>
        <dbReference type="ARBA" id="ARBA00022763"/>
    </source>
</evidence>
<dbReference type="PANTHER" id="PTHR23196:SF1">
    <property type="entry name" value="PAX-INTERACTING PROTEIN 1"/>
    <property type="match status" value="1"/>
</dbReference>
<sequence length="981" mass="108887">MRLLVKVSLDGAEHFVQDLDSTNGTSLGITQYSLFPNKLYQLAHNKIISFGPFRCRYEMVAPKECMQHIDYSLNPIAHESDMEKLAVVQSESDASLADIPLGDTHISSDLISKSQDIFYDPANDPNIAKTASIHDPQSFNNSNPFLISPATESKFHINKEDDEHSSSQTTEEICMSVHQDTENHYIDGTKPIQMEESEMEESKEYSLSQDICISSMPLSPSILSPPLIDEETQFTLGQRALHNISEEQGDHDQFPHEAVVSLQIQDPSPLVLDTCSLNTSEPAVASNNLSHTKTDSTASVSGLNDTMESATCTSKTFKTVKENIMSLPQPAEDVGNVAVTKAKSKRGRKSKAVAVAVSEVEIEPVSKSDASKPSVTNSRPQRSKRSLSKVETNPLEVQADSKVEDQYELDLFAFPEELPKKPLQSRKAIKLQPDSESIVDIDNVGQFFDTEAPSTTSSKKSRSTRKSALHKVSPCSKRSSLSIVLTTPVKNKLLLDEEAIVSSNSLGKNSKRSLKEPSGTLSVDDTITKDQVEKPLKPTKKAKHDQTKLSSILDPVSMNDSAEMRDCSNKSPEQQVRVLFTGIPENDERREIVDILGGTIVSTWSECTHLVTDRIRRTVKFLCAVSAGKHIMDVKWLEASKKEGEFAGEAKYILKDIKMEKLYKFTLKKTLAVVRKRGNDQLFSGKNVFSTSSVKPGHDELREILDAAGGSLVTDIDEVVSSTIAIADLQDISECERLREIGVDLYTTEVVLTVLKVLTENMKKSKRLNATATLAVNQGYSNLSTKICVMNNEVFDSNKPRIIVKSELIIQLATIANIGISNFYAFIAVATMDWDNQPKQTQMLKASTDEFEVAELSPNVAELRQFWEVLGKPSQIQPLNSPHKRNRQCTPPLQNQNQESDATTIPCIDENIVFALKTLVVNNTKVTEIEFCCTLCQSAFVLRAAHQCVSSDDPSQPDTHKRQQGLEWYRNQKCDHINMII</sequence>
<dbReference type="RefSeq" id="XP_006679934.1">
    <property type="nucleotide sequence ID" value="XM_006679871.1"/>
</dbReference>
<dbReference type="PANTHER" id="PTHR23196">
    <property type="entry name" value="PAX TRANSCRIPTION ACTIVATION DOMAIN INTERACTING PROTEIN"/>
    <property type="match status" value="1"/>
</dbReference>
<feature type="compositionally biased region" description="Polar residues" evidence="4">
    <location>
        <begin position="371"/>
        <end position="380"/>
    </location>
</feature>
<feature type="region of interest" description="Disordered" evidence="4">
    <location>
        <begin position="877"/>
        <end position="901"/>
    </location>
</feature>
<name>F4P6D5_BATDJ</name>
<dbReference type="AlphaFoldDB" id="F4P6D5"/>
<keyword evidence="3" id="KW-0539">Nucleus</keyword>
<evidence type="ECO:0000256" key="4">
    <source>
        <dbReference type="SAM" id="MobiDB-lite"/>
    </source>
</evidence>
<feature type="region of interest" description="Disordered" evidence="4">
    <location>
        <begin position="449"/>
        <end position="472"/>
    </location>
</feature>
<dbReference type="GeneID" id="18238934"/>
<dbReference type="SUPFAM" id="SSF52113">
    <property type="entry name" value="BRCT domain"/>
    <property type="match status" value="1"/>
</dbReference>
<dbReference type="Proteomes" id="UP000007241">
    <property type="component" value="Unassembled WGS sequence"/>
</dbReference>
<keyword evidence="7" id="KW-1185">Reference proteome</keyword>
<feature type="region of interest" description="Disordered" evidence="4">
    <location>
        <begin position="505"/>
        <end position="524"/>
    </location>
</feature>
<accession>F4P6D5</accession>
<dbReference type="PROSITE" id="PS50172">
    <property type="entry name" value="BRCT"/>
    <property type="match status" value="1"/>
</dbReference>
<dbReference type="EMBL" id="GL882886">
    <property type="protein sequence ID" value="EGF79330.1"/>
    <property type="molecule type" value="Genomic_DNA"/>
</dbReference>